<dbReference type="Proteomes" id="UP000053766">
    <property type="component" value="Unassembled WGS sequence"/>
</dbReference>
<evidence type="ECO:0000313" key="2">
    <source>
        <dbReference type="Proteomes" id="UP000053766"/>
    </source>
</evidence>
<evidence type="ECO:0000313" key="1">
    <source>
        <dbReference type="EMBL" id="KJH40990.1"/>
    </source>
</evidence>
<keyword evidence="2" id="KW-1185">Reference proteome</keyword>
<gene>
    <name evidence="1" type="ORF">DICVIV_13040</name>
</gene>
<name>A0A0D8X8T5_DICVI</name>
<protein>
    <submittedName>
        <fullName evidence="1">Uncharacterized protein</fullName>
    </submittedName>
</protein>
<dbReference type="AlphaFoldDB" id="A0A0D8X8T5"/>
<proteinExistence type="predicted"/>
<dbReference type="STRING" id="29172.A0A0D8X8T5"/>
<reference evidence="1 2" key="1">
    <citation type="submission" date="2013-11" db="EMBL/GenBank/DDBJ databases">
        <title>Draft genome of the bovine lungworm Dictyocaulus viviparus.</title>
        <authorList>
            <person name="Mitreva M."/>
        </authorList>
    </citation>
    <scope>NUCLEOTIDE SEQUENCE [LARGE SCALE GENOMIC DNA]</scope>
    <source>
        <strain evidence="1 2">HannoverDv2000</strain>
    </source>
</reference>
<organism evidence="1 2">
    <name type="scientific">Dictyocaulus viviparus</name>
    <name type="common">Bovine lungworm</name>
    <dbReference type="NCBI Taxonomy" id="29172"/>
    <lineage>
        <taxon>Eukaryota</taxon>
        <taxon>Metazoa</taxon>
        <taxon>Ecdysozoa</taxon>
        <taxon>Nematoda</taxon>
        <taxon>Chromadorea</taxon>
        <taxon>Rhabditida</taxon>
        <taxon>Rhabditina</taxon>
        <taxon>Rhabditomorpha</taxon>
        <taxon>Strongyloidea</taxon>
        <taxon>Metastrongylidae</taxon>
        <taxon>Dictyocaulus</taxon>
    </lineage>
</organism>
<reference evidence="2" key="2">
    <citation type="journal article" date="2016" name="Sci. Rep.">
        <title>Dictyocaulus viviparus genome, variome and transcriptome elucidate lungworm biology and support future intervention.</title>
        <authorList>
            <person name="McNulty S.N."/>
            <person name="Strube C."/>
            <person name="Rosa B.A."/>
            <person name="Martin J.C."/>
            <person name="Tyagi R."/>
            <person name="Choi Y.J."/>
            <person name="Wang Q."/>
            <person name="Hallsworth Pepin K."/>
            <person name="Zhang X."/>
            <person name="Ozersky P."/>
            <person name="Wilson R.K."/>
            <person name="Sternberg P.W."/>
            <person name="Gasser R.B."/>
            <person name="Mitreva M."/>
        </authorList>
    </citation>
    <scope>NUCLEOTIDE SEQUENCE [LARGE SCALE GENOMIC DNA]</scope>
    <source>
        <strain evidence="2">HannoverDv2000</strain>
    </source>
</reference>
<sequence>MIVLKDWGRESAEETYMRLAEKTMKWMYGFNEIEKCWQPTRTVDGGNVGGAAPISAILINDKGWHIREDRR</sequence>
<accession>A0A0D8X8T5</accession>
<dbReference type="OrthoDB" id="10327041at2759"/>
<dbReference type="EMBL" id="KN716937">
    <property type="protein sequence ID" value="KJH40990.1"/>
    <property type="molecule type" value="Genomic_DNA"/>
</dbReference>